<proteinExistence type="predicted"/>
<evidence type="ECO:0000313" key="1">
    <source>
        <dbReference type="EMBL" id="MFM9326872.1"/>
    </source>
</evidence>
<sequence>MIKRRLTIFVVLLALLGTPFQPVSKAAGAATTGLQGSWDGMTDKATLEGAYIDPFQQEIPFGIRSYFTVPWRSYMDTWDSRRYLDTVGVVFNNIKQEEAAATAAVMAEAGITSARLEIGWSNLDYNDETKIKSVYREAFRAQLTALKNNNIRPLILLNMNSGMPSPNVEVKTTVTKKAVKGDRVIYVDKTADIKPLYTGLKGMGPAMFPIITEVDAATGKCTLSAPLPNDLPQGAATLVKLKYQPFSGPVFKDGTPNPASQETLSGWMRYIRTVSEIVREDLGTVGKADAGFDFEVYNEYTFGHHYMYMDNYYEPKRGFAQEMTYAKDGKSVTGIEVLLPITADFVSDPANGLPGVRVISGFSNQRPYDNGTSIWSNQAGYSRHYYTGYDPVKSYIGQGSASSYTSPTKIYYNALGRLDGIRKPTNINESVPGSYFIPNQVMTMPEEWAYLYTTESLIRDLTPFPGPWQDHFRYASPGNGKTAELWMTETNYYRLPFAQKLIEQSKVAAADQQLSSLMMETGAKTLSRLFTFYAHKGMETITVYNIRNQDNCFGILPEAFFDELKKNNYQLNDAVRAKIGPQITVLKNIAGLMKTGQPIDTARPLAVTRLTEYKPQLVFAGKGTAEHPSRYNRDDFAILPYQLANNKFAVAYYVMTRDITRSYDDTKSPLDPARYQMPEQEYEISLANVVGQGAKVSSYDPMTNQSIPVQLVRADANSMVVKVKSSDYPRFLIIEEAKQGPLIGAPMLSKTADGAQLGFFSNVSGVVEVTYGQYPARTTGTVTETVYGDVKFGKETGQRVLDSLSNLQPSGIGSWKWSGTIVPKYTERYSFTAHSDNLNETKLKINGQDIYLGGPVGASINLKAGEAYQIELSFLNRYNSQHYVNLYWSSLSQERTIVSMEPIPGSVITMPVNAGEYVHLPIPGMKTGDGVKIRLTGETGITARYPFWDYDRSAVLYD</sequence>
<name>A0ACC7NRG7_9BACL</name>
<keyword evidence="2" id="KW-1185">Reference proteome</keyword>
<reference evidence="1" key="1">
    <citation type="submission" date="2024-12" db="EMBL/GenBank/DDBJ databases">
        <authorList>
            <person name="Wu N."/>
        </authorList>
    </citation>
    <scope>NUCLEOTIDE SEQUENCE</scope>
    <source>
        <strain evidence="1">P15</strain>
    </source>
</reference>
<protein>
    <submittedName>
        <fullName evidence="1">Uncharacterized protein</fullName>
    </submittedName>
</protein>
<accession>A0ACC7NRG7</accession>
<dbReference type="EMBL" id="JBJURJ010000001">
    <property type="protein sequence ID" value="MFM9326872.1"/>
    <property type="molecule type" value="Genomic_DNA"/>
</dbReference>
<gene>
    <name evidence="1" type="ORF">ACI1P1_01035</name>
</gene>
<organism evidence="1 2">
    <name type="scientific">Paenibacillus mesotrionivorans</name>
    <dbReference type="NCBI Taxonomy" id="3160968"/>
    <lineage>
        <taxon>Bacteria</taxon>
        <taxon>Bacillati</taxon>
        <taxon>Bacillota</taxon>
        <taxon>Bacilli</taxon>
        <taxon>Bacillales</taxon>
        <taxon>Paenibacillaceae</taxon>
        <taxon>Paenibacillus</taxon>
    </lineage>
</organism>
<comment type="caution">
    <text evidence="1">The sequence shown here is derived from an EMBL/GenBank/DDBJ whole genome shotgun (WGS) entry which is preliminary data.</text>
</comment>
<dbReference type="Proteomes" id="UP001631969">
    <property type="component" value="Unassembled WGS sequence"/>
</dbReference>
<evidence type="ECO:0000313" key="2">
    <source>
        <dbReference type="Proteomes" id="UP001631969"/>
    </source>
</evidence>